<evidence type="ECO:0000256" key="1">
    <source>
        <dbReference type="ARBA" id="ARBA00022837"/>
    </source>
</evidence>
<dbReference type="RefSeq" id="WP_310838732.1">
    <property type="nucleotide sequence ID" value="NZ_JAVLSM010000018.1"/>
</dbReference>
<dbReference type="AlphaFoldDB" id="A0AAE4GEN0"/>
<feature type="compositionally biased region" description="Basic and acidic residues" evidence="2">
    <location>
        <begin position="8"/>
        <end position="24"/>
    </location>
</feature>
<comment type="caution">
    <text evidence="4">The sequence shown here is derived from an EMBL/GenBank/DDBJ whole genome shotgun (WGS) entry which is preliminary data.</text>
</comment>
<feature type="region of interest" description="Disordered" evidence="2">
    <location>
        <begin position="63"/>
        <end position="114"/>
    </location>
</feature>
<proteinExistence type="predicted"/>
<sequence length="1192" mass="125003">MSTNSSSKDQRNTSSDHTEPVITRIDDRFVKIRTGSVFKIAYAPISHAMKLQHNQTNQALPATAKPGVLQPRRGSKPAGLSSTGSKKTLGTSPAGSDHAMATPAPIHSARHPGSAGKVVLCPPISAAPEHAPAATLPKPASAPASISRPAASSALKPKPALAPSHFDSQPGAPRAAATDKPPGTPSASAVKPAPGAPATDGKPVAAPLAANPAGSKAAAFPPDMMVPEHDKIDGKDVIVYGNPKSFENLDYAQGYSVAGYRGTCGEASVSNLLMMAGQFVSEKEVTQRAIDNGWCDTTNSNPDLRGGTSSEQQRKLLESYGVATEVLNDYHPDKLAALIKAGKGVLIGVNNLQLWGAKPPQRLLELMNVNHMVNLTGAVYAADTGALQGFYIADSGRERRTDVARYVSLSELDKAAHFDFGCSVIYTVDPIKPLGMPYDPRAADPAKPQRDLLTGKDVLIYGNPKGFRDLDYLQGDAVAGYKGTSGEVCIANLANIAGIKLSEKDVVNKAIEEKLCDTTSRSPAQRGRISPENQLVLLKELGLASTLTQGFDVDAVARQIIDGKGVMVSVNSSILWNNTIRSNVGATDHMTTITGVGYGAQSGQVTGFFIADSGRGLPTDSYRYISVDHMREATQGTGSVTITTNEAIKPFNRQPHAAGGSALQATADAKLSGTIALAPAVKPVASAGEESTSPGLASHYLDDFTAPGSFGDDEVSQYKLPGVAARKHVSLVGSKVDLALEADNLDANGNMLDNRLTGNDRNNILDGRTGADTMLGGKGDDSYYVDNAGDRVIEKAGEGSDTVYATVSQTLGDNVENLVLLDAGKPQSAVINGAKVLVYGMPKSYQLDYQQGDAVEGYLGTCGETSVANITIMGGRPASEKDVVSRAIKENLCDNFSPSAHERGGTSSDDLQTLLKEFGFSSSLSDGFDVATVAQSIKDGKGVSISVNANRLWGMPSGNDTVADHRITVTGVACAADNGEVKGFYIADSGRSNIVDMSRFLTVAQIRNATNVRGADTLTTDESIKLSNHNLDATGNDLANILVGNRGNNVLTGGKGNDLLIGGAGNDSYRFARGDGQDTVYDHDASKANVDTLSFTAARQDNLWLSQVGKDLRIKVLGTTDQVTVKDWYVGGSSGTDNHIERIQTADGKVLNDTDVEKLVQAMASFAPPTATQTNWAEAQGGNGKLLLAVSH</sequence>
<dbReference type="Pfam" id="PF00353">
    <property type="entry name" value="HemolysinCabind"/>
    <property type="match status" value="2"/>
</dbReference>
<name>A0AAE4GEN0_9BURK</name>
<protein>
    <submittedName>
        <fullName evidence="4">Calcium-binding protein</fullName>
    </submittedName>
</protein>
<evidence type="ECO:0000259" key="3">
    <source>
        <dbReference type="Pfam" id="PF06594"/>
    </source>
</evidence>
<dbReference type="PRINTS" id="PR00313">
    <property type="entry name" value="CABNDNGRPT"/>
</dbReference>
<dbReference type="InterPro" id="IPR011049">
    <property type="entry name" value="Serralysin-like_metalloprot_C"/>
</dbReference>
<dbReference type="InterPro" id="IPR010566">
    <property type="entry name" value="Haemolys_ca-bd"/>
</dbReference>
<feature type="region of interest" description="Disordered" evidence="2">
    <location>
        <begin position="1"/>
        <end position="24"/>
    </location>
</feature>
<reference evidence="4" key="1">
    <citation type="submission" date="2023-02" db="EMBL/GenBank/DDBJ databases">
        <title>Description of Herbaspirillum huttiense subsp. nephrolepsisexaltata and Herbaspirillum huttiense subsp. lycopersicon.</title>
        <authorList>
            <person name="Poudel M."/>
            <person name="Sharma A."/>
            <person name="Goss E."/>
            <person name="Tapia J.H."/>
            <person name="Harmon C.M."/>
            <person name="Jones J.B."/>
        </authorList>
    </citation>
    <scope>NUCLEOTIDE SEQUENCE</scope>
    <source>
        <strain evidence="4">NC40101</strain>
    </source>
</reference>
<feature type="compositionally biased region" description="Low complexity" evidence="2">
    <location>
        <begin position="137"/>
        <end position="164"/>
    </location>
</feature>
<dbReference type="SUPFAM" id="SSF51120">
    <property type="entry name" value="beta-Roll"/>
    <property type="match status" value="2"/>
</dbReference>
<dbReference type="GO" id="GO:0005509">
    <property type="term" value="F:calcium ion binding"/>
    <property type="evidence" value="ECO:0007669"/>
    <property type="project" value="InterPro"/>
</dbReference>
<dbReference type="Pfam" id="PF06594">
    <property type="entry name" value="HCBP_related"/>
    <property type="match status" value="1"/>
</dbReference>
<feature type="domain" description="Haemolysin-type calcium binding-related" evidence="3">
    <location>
        <begin position="1111"/>
        <end position="1154"/>
    </location>
</feature>
<organism evidence="4">
    <name type="scientific">Herbaspirillum huttiense subsp. nephrolepidis</name>
    <dbReference type="NCBI Taxonomy" id="3075126"/>
    <lineage>
        <taxon>Bacteria</taxon>
        <taxon>Pseudomonadati</taxon>
        <taxon>Pseudomonadota</taxon>
        <taxon>Betaproteobacteria</taxon>
        <taxon>Burkholderiales</taxon>
        <taxon>Oxalobacteraceae</taxon>
        <taxon>Herbaspirillum</taxon>
    </lineage>
</organism>
<dbReference type="EMBL" id="JAVRAA010000019">
    <property type="protein sequence ID" value="MDT0340236.1"/>
    <property type="molecule type" value="Genomic_DNA"/>
</dbReference>
<feature type="compositionally biased region" description="Low complexity" evidence="2">
    <location>
        <begin position="79"/>
        <end position="92"/>
    </location>
</feature>
<feature type="region of interest" description="Disordered" evidence="2">
    <location>
        <begin position="130"/>
        <end position="225"/>
    </location>
</feature>
<evidence type="ECO:0000256" key="2">
    <source>
        <dbReference type="SAM" id="MobiDB-lite"/>
    </source>
</evidence>
<keyword evidence="1" id="KW-0106">Calcium</keyword>
<dbReference type="InterPro" id="IPR001343">
    <property type="entry name" value="Hemolysn_Ca-bd"/>
</dbReference>
<dbReference type="Gene3D" id="2.150.10.10">
    <property type="entry name" value="Serralysin-like metalloprotease, C-terminal"/>
    <property type="match status" value="2"/>
</dbReference>
<evidence type="ECO:0000313" key="4">
    <source>
        <dbReference type="EMBL" id="MDT0340236.1"/>
    </source>
</evidence>
<gene>
    <name evidence="4" type="ORF">RJN63_25630</name>
</gene>
<accession>A0AAE4GEN0</accession>